<dbReference type="EMBL" id="VFLP01000025">
    <property type="protein sequence ID" value="TRX94028.1"/>
    <property type="molecule type" value="Genomic_DNA"/>
</dbReference>
<dbReference type="Gene3D" id="3.30.420.10">
    <property type="entry name" value="Ribonuclease H-like superfamily/Ribonuclease H"/>
    <property type="match status" value="1"/>
</dbReference>
<dbReference type="InterPro" id="IPR043502">
    <property type="entry name" value="DNA/RNA_pol_sf"/>
</dbReference>
<dbReference type="Proteomes" id="UP000319160">
    <property type="component" value="Unassembled WGS sequence"/>
</dbReference>
<dbReference type="GO" id="GO:0015074">
    <property type="term" value="P:DNA integration"/>
    <property type="evidence" value="ECO:0007669"/>
    <property type="project" value="InterPro"/>
</dbReference>
<dbReference type="PROSITE" id="PS50878">
    <property type="entry name" value="RT_POL"/>
    <property type="match status" value="1"/>
</dbReference>
<dbReference type="InterPro" id="IPR001878">
    <property type="entry name" value="Znf_CCHC"/>
</dbReference>
<dbReference type="GO" id="GO:0005634">
    <property type="term" value="C:nucleus"/>
    <property type="evidence" value="ECO:0007669"/>
    <property type="project" value="UniProtKB-ARBA"/>
</dbReference>
<keyword evidence="8" id="KW-0479">Metal-binding</keyword>
<feature type="domain" description="Myb-like" evidence="10">
    <location>
        <begin position="1440"/>
        <end position="1488"/>
    </location>
</feature>
<dbReference type="InterPro" id="IPR036397">
    <property type="entry name" value="RNaseH_sf"/>
</dbReference>
<evidence type="ECO:0000256" key="7">
    <source>
        <dbReference type="ARBA" id="ARBA00023128"/>
    </source>
</evidence>
<dbReference type="GO" id="GO:0003723">
    <property type="term" value="F:RNA binding"/>
    <property type="evidence" value="ECO:0007669"/>
    <property type="project" value="UniProtKB-KW"/>
</dbReference>
<keyword evidence="2" id="KW-0808">Transferase</keyword>
<comment type="caution">
    <text evidence="14">The sequence shown here is derived from an EMBL/GenBank/DDBJ whole genome shotgun (WGS) entry which is preliminary data.</text>
</comment>
<dbReference type="Pfam" id="PF13650">
    <property type="entry name" value="Asp_protease_2"/>
    <property type="match status" value="1"/>
</dbReference>
<dbReference type="Gene3D" id="3.30.70.270">
    <property type="match status" value="2"/>
</dbReference>
<dbReference type="PANTHER" id="PTHR37984">
    <property type="entry name" value="PROTEIN CBG26694"/>
    <property type="match status" value="1"/>
</dbReference>
<dbReference type="GO" id="GO:0004519">
    <property type="term" value="F:endonuclease activity"/>
    <property type="evidence" value="ECO:0007669"/>
    <property type="project" value="UniProtKB-KW"/>
</dbReference>
<dbReference type="SUPFAM" id="SSF46689">
    <property type="entry name" value="Homeodomain-like"/>
    <property type="match status" value="1"/>
</dbReference>
<feature type="compositionally biased region" description="Pro residues" evidence="9">
    <location>
        <begin position="1358"/>
        <end position="1372"/>
    </location>
</feature>
<dbReference type="Gene3D" id="2.40.70.10">
    <property type="entry name" value="Acid Proteases"/>
    <property type="match status" value="1"/>
</dbReference>
<dbReference type="SUPFAM" id="SSF57756">
    <property type="entry name" value="Retrovirus zinc finger-like domains"/>
    <property type="match status" value="1"/>
</dbReference>
<proteinExistence type="predicted"/>
<dbReference type="InterPro" id="IPR021109">
    <property type="entry name" value="Peptidase_aspartic_dom_sf"/>
</dbReference>
<feature type="compositionally biased region" description="Basic and acidic residues" evidence="9">
    <location>
        <begin position="1438"/>
        <end position="1453"/>
    </location>
</feature>
<dbReference type="CDD" id="cd01647">
    <property type="entry name" value="RT_LTR"/>
    <property type="match status" value="1"/>
</dbReference>
<evidence type="ECO:0008006" key="16">
    <source>
        <dbReference type="Google" id="ProtNLM"/>
    </source>
</evidence>
<dbReference type="GO" id="GO:0005739">
    <property type="term" value="C:mitochondrion"/>
    <property type="evidence" value="ECO:0007669"/>
    <property type="project" value="UniProtKB-SubCell"/>
</dbReference>
<dbReference type="InterPro" id="IPR043128">
    <property type="entry name" value="Rev_trsase/Diguanyl_cyclase"/>
</dbReference>
<keyword evidence="3" id="KW-0548">Nucleotidyltransferase</keyword>
<dbReference type="Pfam" id="PF17921">
    <property type="entry name" value="Integrase_H2C2"/>
    <property type="match status" value="1"/>
</dbReference>
<organism evidence="14 15">
    <name type="scientific">Xylaria flabelliformis</name>
    <dbReference type="NCBI Taxonomy" id="2512241"/>
    <lineage>
        <taxon>Eukaryota</taxon>
        <taxon>Fungi</taxon>
        <taxon>Dikarya</taxon>
        <taxon>Ascomycota</taxon>
        <taxon>Pezizomycotina</taxon>
        <taxon>Sordariomycetes</taxon>
        <taxon>Xylariomycetidae</taxon>
        <taxon>Xylariales</taxon>
        <taxon>Xylariaceae</taxon>
        <taxon>Xylaria</taxon>
    </lineage>
</organism>
<feature type="compositionally biased region" description="Polar residues" evidence="9">
    <location>
        <begin position="243"/>
        <end position="258"/>
    </location>
</feature>
<gene>
    <name evidence="14" type="ORF">FHL15_005106</name>
</gene>
<dbReference type="Gene3D" id="3.10.10.10">
    <property type="entry name" value="HIV Type 1 Reverse Transcriptase, subunit A, domain 1"/>
    <property type="match status" value="1"/>
</dbReference>
<keyword evidence="5" id="KW-0378">Hydrolase</keyword>
<name>A0A553I1E6_9PEZI</name>
<keyword evidence="15" id="KW-1185">Reference proteome</keyword>
<evidence type="ECO:0000256" key="1">
    <source>
        <dbReference type="ARBA" id="ARBA00004173"/>
    </source>
</evidence>
<keyword evidence="8" id="KW-0862">Zinc</keyword>
<feature type="region of interest" description="Disordered" evidence="9">
    <location>
        <begin position="243"/>
        <end position="332"/>
    </location>
</feature>
<dbReference type="STRING" id="2512241.A0A553I1E6"/>
<dbReference type="InterPro" id="IPR050951">
    <property type="entry name" value="Retrovirus_Pol_polyprotein"/>
</dbReference>
<dbReference type="Gene3D" id="1.10.340.70">
    <property type="match status" value="1"/>
</dbReference>
<feature type="compositionally biased region" description="Acidic residues" evidence="9">
    <location>
        <begin position="1373"/>
        <end position="1415"/>
    </location>
</feature>
<dbReference type="InterPro" id="IPR001584">
    <property type="entry name" value="Integrase_cat-core"/>
</dbReference>
<evidence type="ECO:0000259" key="10">
    <source>
        <dbReference type="PROSITE" id="PS50090"/>
    </source>
</evidence>
<comment type="subcellular location">
    <subcellularLocation>
        <location evidence="1">Mitochondrion</location>
    </subcellularLocation>
</comment>
<dbReference type="GO" id="GO:0008270">
    <property type="term" value="F:zinc ion binding"/>
    <property type="evidence" value="ECO:0007669"/>
    <property type="project" value="UniProtKB-KW"/>
</dbReference>
<evidence type="ECO:0000256" key="6">
    <source>
        <dbReference type="ARBA" id="ARBA00022884"/>
    </source>
</evidence>
<dbReference type="OrthoDB" id="4729352at2759"/>
<keyword evidence="8" id="KW-0863">Zinc-finger</keyword>
<reference evidence="15" key="1">
    <citation type="submission" date="2019-06" db="EMBL/GenBank/DDBJ databases">
        <title>Draft genome sequence of the griseofulvin-producing fungus Xylaria cubensis strain G536.</title>
        <authorList>
            <person name="Mead M.E."/>
            <person name="Raja H.A."/>
            <person name="Steenwyk J.L."/>
            <person name="Knowles S.L."/>
            <person name="Oberlies N.H."/>
            <person name="Rokas A."/>
        </authorList>
    </citation>
    <scope>NUCLEOTIDE SEQUENCE [LARGE SCALE GENOMIC DNA]</scope>
    <source>
        <strain evidence="15">G536</strain>
    </source>
</reference>
<dbReference type="InterPro" id="IPR012337">
    <property type="entry name" value="RNaseH-like_sf"/>
</dbReference>
<dbReference type="PROSITE" id="PS50994">
    <property type="entry name" value="INTEGRASE"/>
    <property type="match status" value="1"/>
</dbReference>
<feature type="domain" description="Reverse transcriptase" evidence="12">
    <location>
        <begin position="541"/>
        <end position="720"/>
    </location>
</feature>
<evidence type="ECO:0000256" key="3">
    <source>
        <dbReference type="ARBA" id="ARBA00022695"/>
    </source>
</evidence>
<evidence type="ECO:0000256" key="4">
    <source>
        <dbReference type="ARBA" id="ARBA00022722"/>
    </source>
</evidence>
<dbReference type="SUPFAM" id="SSF53098">
    <property type="entry name" value="Ribonuclease H-like"/>
    <property type="match status" value="1"/>
</dbReference>
<dbReference type="PROSITE" id="PS50158">
    <property type="entry name" value="ZF_CCHC"/>
    <property type="match status" value="1"/>
</dbReference>
<dbReference type="InterPro" id="IPR001005">
    <property type="entry name" value="SANT/Myb"/>
</dbReference>
<keyword evidence="5" id="KW-0255">Endonuclease</keyword>
<evidence type="ECO:0000313" key="14">
    <source>
        <dbReference type="EMBL" id="TRX94028.1"/>
    </source>
</evidence>
<keyword evidence="6" id="KW-0694">RNA-binding</keyword>
<dbReference type="PANTHER" id="PTHR37984:SF5">
    <property type="entry name" value="PROTEIN NYNRIN-LIKE"/>
    <property type="match status" value="1"/>
</dbReference>
<dbReference type="CDD" id="cd00024">
    <property type="entry name" value="CD_CSD"/>
    <property type="match status" value="1"/>
</dbReference>
<evidence type="ECO:0000256" key="8">
    <source>
        <dbReference type="PROSITE-ProRule" id="PRU00047"/>
    </source>
</evidence>
<evidence type="ECO:0000259" key="12">
    <source>
        <dbReference type="PROSITE" id="PS50878"/>
    </source>
</evidence>
<evidence type="ECO:0000256" key="5">
    <source>
        <dbReference type="ARBA" id="ARBA00022759"/>
    </source>
</evidence>
<sequence>MSVQEFFGIFASIQGALSEQFFTANMRPLYTAVYSSPEALACLQSFVGAINDRLGQLYGEISNLTAQLGFLSNELTGLRSSSSRIRDPDPFIGDTKEVKKRQTEFRSWRAGCELKLRLDKNRVSVQPYVETIMDNENNPAVWHWQNLTDLFLHFQQAYDTTDKAGQGLLENIADMQFRVGRSCPAPFDMGFKAQARVDQAPAPARGDPMDLDAFSLNRISQSERDRRLALGFCLYCGEEGHTKNNCPEGQQKTQQQGRRYTDRRGQPQTPFTPFRRLTPGPTPRTARLRAFGWEDEESEEPPAADETQDEVDYEGPAENDNDDQGNDTITKNGKSVKVPALVDTGCTALAFVDIDFVNDNAFETLPLPKPKNLLLADGKSTDPVTHFMVATLRVGPHVETLPLLVTRLGAKNPVILGLPWLKIHNPHVNWATGVFTFASSYCYRTCFDLTPATTVGAQPYSYGTVDSEEQVSEAAIKSKLPPEYHDLIKVFYASEAAKLPPYRSYDHKIELEPGKDPPNARNRPFSRQELRVIKKYLDENLDKGFVRPSKSRAAAPLLLAKKPGGGVRVCVDYRGLNNITIKNRYPLPLIRETLDSLCHAKYFTKLDVIAAFNRVRVAEEDVWKTAFITRFGLYETLVTPFGLCNAPSTFQNFINDVLYEGLDKYTSAYLDDVLIYSKTKKEHVHHVRKVLSALLEAGLHVDIKKCEFHTTETKYLGLIIGTDGIKMDPKKVEAITNWEQPQHVKDVQKFLGFANFYRRFIKSFSSILKAAFTSALTLAFFDPLRRTIVETDASDWASGGHFMTTKLLNQRQARWAEFLSQFNFRIVYRPGTHAVKPDALSRKPGDAPSSKTDTADERIARRAQIVLPASRLSPGMAPDDAPLQLYALDTSHPIEHYIDIAYNADRDTQDMISALLHGTKWPATIRKKLRVPFAECTTRQGRVYWQDKLFIPWNDELKLQLMYRSYHLPVGGHPGEAKTIDLIKRSYWWPDLYRDVETYVQACAQCRRMKRPRSRPQGYLKPLPVPYQPWSEISIDHIVKLPVCERDGVKYRNILVVVDRLTKMRHFVPCEEVDVEGVVDAFLKHIFPLHGVPLKVLSDRGGAFIATFWGVLSKRLGCTLTYTSGYHPETNGQTERLNSTIAQFLRCFVNARQDDWVDWLPLAEFTANNHVSSTTGMSPFFANYGYNPRMGVEPAEPNLPASLVNRNDPGHTQTRKEYDAANVFVENLGKIIKGLRYTLEKAQDRYRNTANRICEDAPAYVVGDEVYLSTEFLPQFHADISPKLNNKWIGDTEYLVKWKDKKPVWQPSLDFGHRCDLIRQYEANGPYIPPAEDTEIPPPLPMPIVTYRRKRTTNPKPVRNPIPESPENPPLDIPEDPAPEPLEDLAPEPLEDLAPEPLEDLAPEPPEDLAPEDLAPESPPEHPEDNTPEPPKNLNRRPPRDFNARKQWTPDEDRILHSYREAGHSWEDTAKKLGRTKASCQGRLKTLSSEPEVKHRWTEEEDKVLRESREAGETWTRTAARLKLPTGVWTEEKRTKLVEMLRYNSRNARGDPRDRKAWSEENVAKLYRMRRDGRSWEDISAATGYEIGACKSRWGQRGWSEEDSEILRNGIRRGVPFSRLCSQLERNHSPVLQHARKLGLKPKMGEA</sequence>
<feature type="compositionally biased region" description="Acidic residues" evidence="9">
    <location>
        <begin position="293"/>
        <end position="325"/>
    </location>
</feature>
<accession>A0A553I1E6</accession>
<dbReference type="Gene3D" id="4.10.60.10">
    <property type="entry name" value="Zinc finger, CCHC-type"/>
    <property type="match status" value="1"/>
</dbReference>
<evidence type="ECO:0000313" key="15">
    <source>
        <dbReference type="Proteomes" id="UP000319160"/>
    </source>
</evidence>
<evidence type="ECO:0000256" key="9">
    <source>
        <dbReference type="SAM" id="MobiDB-lite"/>
    </source>
</evidence>
<evidence type="ECO:0000259" key="13">
    <source>
        <dbReference type="PROSITE" id="PS50994"/>
    </source>
</evidence>
<evidence type="ECO:0000256" key="2">
    <source>
        <dbReference type="ARBA" id="ARBA00022679"/>
    </source>
</evidence>
<dbReference type="CDD" id="cd00303">
    <property type="entry name" value="retropepsin_like"/>
    <property type="match status" value="1"/>
</dbReference>
<feature type="domain" description="Integrase catalytic" evidence="13">
    <location>
        <begin position="1025"/>
        <end position="1187"/>
    </location>
</feature>
<keyword evidence="7" id="KW-0496">Mitochondrion</keyword>
<dbReference type="SMART" id="SM00343">
    <property type="entry name" value="ZnF_C2HC"/>
    <property type="match status" value="1"/>
</dbReference>
<dbReference type="InterPro" id="IPR036875">
    <property type="entry name" value="Znf_CCHC_sf"/>
</dbReference>
<dbReference type="SUPFAM" id="SSF56672">
    <property type="entry name" value="DNA/RNA polymerases"/>
    <property type="match status" value="1"/>
</dbReference>
<protein>
    <recommendedName>
        <fullName evidence="16">Reverse transcriptase</fullName>
    </recommendedName>
</protein>
<dbReference type="InterPro" id="IPR000477">
    <property type="entry name" value="RT_dom"/>
</dbReference>
<dbReference type="GO" id="GO:0016779">
    <property type="term" value="F:nucleotidyltransferase activity"/>
    <property type="evidence" value="ECO:0007669"/>
    <property type="project" value="UniProtKB-KW"/>
</dbReference>
<dbReference type="Pfam" id="PF00078">
    <property type="entry name" value="RVT_1"/>
    <property type="match status" value="1"/>
</dbReference>
<dbReference type="InterPro" id="IPR009057">
    <property type="entry name" value="Homeodomain-like_sf"/>
</dbReference>
<evidence type="ECO:0000259" key="11">
    <source>
        <dbReference type="PROSITE" id="PS50158"/>
    </source>
</evidence>
<keyword evidence="4" id="KW-0540">Nuclease</keyword>
<feature type="domain" description="CCHC-type" evidence="11">
    <location>
        <begin position="233"/>
        <end position="248"/>
    </location>
</feature>
<dbReference type="InterPro" id="IPR041588">
    <property type="entry name" value="Integrase_H2C2"/>
</dbReference>
<dbReference type="PROSITE" id="PS50090">
    <property type="entry name" value="MYB_LIKE"/>
    <property type="match status" value="1"/>
</dbReference>
<feature type="region of interest" description="Disordered" evidence="9">
    <location>
        <begin position="1351"/>
        <end position="1453"/>
    </location>
</feature>